<dbReference type="InterPro" id="IPR013024">
    <property type="entry name" value="GGCT-like"/>
</dbReference>
<dbReference type="Proteomes" id="UP000013243">
    <property type="component" value="Plasmid unnamed2"/>
</dbReference>
<dbReference type="AlphaFoldDB" id="A0A1B1AA27"/>
<geneLocation type="plasmid" evidence="3 4">
    <name>unnamed2</name>
</geneLocation>
<dbReference type="RefSeq" id="WP_005642835.1">
    <property type="nucleotide sequence ID" value="NZ_CP015232.1"/>
</dbReference>
<dbReference type="SUPFAM" id="SSF110857">
    <property type="entry name" value="Gamma-glutamyl cyclotransferase-like"/>
    <property type="match status" value="1"/>
</dbReference>
<organism evidence="3 4">
    <name type="scientific">Tritonibacter mobilis F1926</name>
    <dbReference type="NCBI Taxonomy" id="1265309"/>
    <lineage>
        <taxon>Bacteria</taxon>
        <taxon>Pseudomonadati</taxon>
        <taxon>Pseudomonadota</taxon>
        <taxon>Alphaproteobacteria</taxon>
        <taxon>Rhodobacterales</taxon>
        <taxon>Paracoccaceae</taxon>
        <taxon>Tritonibacter</taxon>
    </lineage>
</organism>
<dbReference type="GO" id="GO:0016740">
    <property type="term" value="F:transferase activity"/>
    <property type="evidence" value="ECO:0007669"/>
    <property type="project" value="UniProtKB-KW"/>
</dbReference>
<dbReference type="PANTHER" id="PTHR12192:SF2">
    <property type="entry name" value="GLUTATHIONE-SPECIFIC GAMMA-GLUTAMYLCYCLOTRANSFERASE 2"/>
    <property type="match status" value="1"/>
</dbReference>
<keyword evidence="3" id="KW-0614">Plasmid</keyword>
<evidence type="ECO:0000256" key="2">
    <source>
        <dbReference type="ARBA" id="ARBA00023239"/>
    </source>
</evidence>
<dbReference type="InterPro" id="IPR036568">
    <property type="entry name" value="GGCT-like_sf"/>
</dbReference>
<evidence type="ECO:0000313" key="3">
    <source>
        <dbReference type="EMBL" id="ANP43378.1"/>
    </source>
</evidence>
<dbReference type="OrthoDB" id="9795692at2"/>
<dbReference type="GO" id="GO:0006751">
    <property type="term" value="P:glutathione catabolic process"/>
    <property type="evidence" value="ECO:0007669"/>
    <property type="project" value="InterPro"/>
</dbReference>
<keyword evidence="2" id="KW-0456">Lyase</keyword>
<dbReference type="EC" id="4.3.2.7" evidence="1"/>
<dbReference type="EMBL" id="CP015232">
    <property type="protein sequence ID" value="ANP43378.1"/>
    <property type="molecule type" value="Genomic_DNA"/>
</dbReference>
<proteinExistence type="predicted"/>
<dbReference type="Gene3D" id="3.10.490.10">
    <property type="entry name" value="Gamma-glutamyl cyclotransferase-like"/>
    <property type="match status" value="1"/>
</dbReference>
<dbReference type="GO" id="GO:0005737">
    <property type="term" value="C:cytoplasm"/>
    <property type="evidence" value="ECO:0007669"/>
    <property type="project" value="TreeGrafter"/>
</dbReference>
<gene>
    <name evidence="3" type="ORF">K529_021725</name>
</gene>
<dbReference type="GO" id="GO:0061928">
    <property type="term" value="F:glutathione specific gamma-glutamylcyclotransferase activity"/>
    <property type="evidence" value="ECO:0007669"/>
    <property type="project" value="UniProtKB-EC"/>
</dbReference>
<reference evidence="3 4" key="1">
    <citation type="journal article" date="2016" name="ISME J.">
        <title>Global occurrence and heterogeneity of the Roseobacter-clade species Ruegeria mobilis.</title>
        <authorList>
            <person name="Sonnenschein E."/>
            <person name="Gram L."/>
        </authorList>
    </citation>
    <scope>NUCLEOTIDE SEQUENCE [LARGE SCALE GENOMIC DNA]</scope>
    <source>
        <strain evidence="3 4">F1926</strain>
        <plasmid evidence="3 4">unnamed2</plasmid>
    </source>
</reference>
<keyword evidence="3" id="KW-0808">Transferase</keyword>
<dbReference type="CDD" id="cd06661">
    <property type="entry name" value="GGCT_like"/>
    <property type="match status" value="1"/>
</dbReference>
<protein>
    <recommendedName>
        <fullName evidence="1">glutathione-specific gamma-glutamylcyclotransferase</fullName>
        <ecNumber evidence="1">4.3.2.7</ecNumber>
    </recommendedName>
</protein>
<dbReference type="GeneID" id="28252514"/>
<evidence type="ECO:0000313" key="4">
    <source>
        <dbReference type="Proteomes" id="UP000013243"/>
    </source>
</evidence>
<name>A0A1B1AA27_9RHOB</name>
<dbReference type="KEGG" id="rmb:K529_021725"/>
<sequence>MKSSTEPRGGVDCTWVFAYGSLIWDPGFDPQEQVVARLDGWYRRFCLRSLRYRGTFDEPGLVLALDAGEGSYCEGVALAIPRAAEEPVMASIRARELFNPAYREIRAPLQLQDGRVVQAFTYVVNRDHAQYGDFTPAQQAEMIATAAGERGPNVDYLFNTAEHLSKHGIADPMLDRLSAEVRTLQRELT</sequence>
<accession>A0A1B1AA27</accession>
<dbReference type="Pfam" id="PF04752">
    <property type="entry name" value="ChaC"/>
    <property type="match status" value="1"/>
</dbReference>
<dbReference type="PANTHER" id="PTHR12192">
    <property type="entry name" value="CATION TRANSPORT PROTEIN CHAC-RELATED"/>
    <property type="match status" value="1"/>
</dbReference>
<evidence type="ECO:0000256" key="1">
    <source>
        <dbReference type="ARBA" id="ARBA00012344"/>
    </source>
</evidence>
<dbReference type="InterPro" id="IPR006840">
    <property type="entry name" value="ChaC"/>
</dbReference>